<gene>
    <name evidence="2" type="ORF">FIBSPDRAFT_170372</name>
</gene>
<accession>A0A166AWV3</accession>
<keyword evidence="3" id="KW-1185">Reference proteome</keyword>
<evidence type="ECO:0000313" key="2">
    <source>
        <dbReference type="EMBL" id="KZP12040.1"/>
    </source>
</evidence>
<keyword evidence="1" id="KW-0472">Membrane</keyword>
<reference evidence="2 3" key="1">
    <citation type="journal article" date="2016" name="Mol. Biol. Evol.">
        <title>Comparative Genomics of Early-Diverging Mushroom-Forming Fungi Provides Insights into the Origins of Lignocellulose Decay Capabilities.</title>
        <authorList>
            <person name="Nagy L.G."/>
            <person name="Riley R."/>
            <person name="Tritt A."/>
            <person name="Adam C."/>
            <person name="Daum C."/>
            <person name="Floudas D."/>
            <person name="Sun H."/>
            <person name="Yadav J.S."/>
            <person name="Pangilinan J."/>
            <person name="Larsson K.H."/>
            <person name="Matsuura K."/>
            <person name="Barry K."/>
            <person name="Labutti K."/>
            <person name="Kuo R."/>
            <person name="Ohm R.A."/>
            <person name="Bhattacharya S.S."/>
            <person name="Shirouzu T."/>
            <person name="Yoshinaga Y."/>
            <person name="Martin F.M."/>
            <person name="Grigoriev I.V."/>
            <person name="Hibbett D.S."/>
        </authorList>
    </citation>
    <scope>NUCLEOTIDE SEQUENCE [LARGE SCALE GENOMIC DNA]</scope>
    <source>
        <strain evidence="2 3">CBS 109695</strain>
    </source>
</reference>
<organism evidence="2 3">
    <name type="scientific">Athelia psychrophila</name>
    <dbReference type="NCBI Taxonomy" id="1759441"/>
    <lineage>
        <taxon>Eukaryota</taxon>
        <taxon>Fungi</taxon>
        <taxon>Dikarya</taxon>
        <taxon>Basidiomycota</taxon>
        <taxon>Agaricomycotina</taxon>
        <taxon>Agaricomycetes</taxon>
        <taxon>Agaricomycetidae</taxon>
        <taxon>Atheliales</taxon>
        <taxon>Atheliaceae</taxon>
        <taxon>Athelia</taxon>
    </lineage>
</organism>
<protein>
    <submittedName>
        <fullName evidence="2">Uncharacterized protein</fullName>
    </submittedName>
</protein>
<evidence type="ECO:0000313" key="3">
    <source>
        <dbReference type="Proteomes" id="UP000076532"/>
    </source>
</evidence>
<keyword evidence="1" id="KW-1133">Transmembrane helix</keyword>
<sequence length="128" mass="14901">MVSRMPDAFVLLCNPSSDLYIQLLERTTLYHSIFLLQQAQNHDEFRRQRACQSKRIEWIRGDRLRLHRGDISLHPRLPFLSPFLPVFFWSCCGGVVDVTGGLAGVLIAYSRYREGFCLGIVVQIRRYK</sequence>
<dbReference type="Proteomes" id="UP000076532">
    <property type="component" value="Unassembled WGS sequence"/>
</dbReference>
<feature type="transmembrane region" description="Helical" evidence="1">
    <location>
        <begin position="86"/>
        <end position="109"/>
    </location>
</feature>
<dbReference type="EMBL" id="KV417653">
    <property type="protein sequence ID" value="KZP12040.1"/>
    <property type="molecule type" value="Genomic_DNA"/>
</dbReference>
<proteinExistence type="predicted"/>
<dbReference type="AlphaFoldDB" id="A0A166AWV3"/>
<evidence type="ECO:0000256" key="1">
    <source>
        <dbReference type="SAM" id="Phobius"/>
    </source>
</evidence>
<name>A0A166AWV3_9AGAM</name>
<keyword evidence="1" id="KW-0812">Transmembrane</keyword>